<feature type="region of interest" description="Disordered" evidence="1">
    <location>
        <begin position="100"/>
        <end position="152"/>
    </location>
</feature>
<evidence type="ECO:0000256" key="1">
    <source>
        <dbReference type="SAM" id="MobiDB-lite"/>
    </source>
</evidence>
<evidence type="ECO:0000313" key="4">
    <source>
        <dbReference type="Proteomes" id="UP001108089"/>
    </source>
</evidence>
<feature type="compositionally biased region" description="Low complexity" evidence="1">
    <location>
        <begin position="124"/>
        <end position="139"/>
    </location>
</feature>
<name>A0ABS9DPT9_9ACTN</name>
<feature type="domain" description="HTH cro/C1-type" evidence="2">
    <location>
        <begin position="22"/>
        <end position="62"/>
    </location>
</feature>
<evidence type="ECO:0000259" key="2">
    <source>
        <dbReference type="PROSITE" id="PS50943"/>
    </source>
</evidence>
<protein>
    <submittedName>
        <fullName evidence="3">Helix-turn-helix domain-containing protein</fullName>
    </submittedName>
</protein>
<evidence type="ECO:0000313" key="3">
    <source>
        <dbReference type="EMBL" id="MCF3939961.1"/>
    </source>
</evidence>
<dbReference type="InterPro" id="IPR010982">
    <property type="entry name" value="Lambda_DNA-bd_dom_sf"/>
</dbReference>
<dbReference type="EMBL" id="JAKGCU010000016">
    <property type="protein sequence ID" value="MCF3939961.1"/>
    <property type="molecule type" value="Genomic_DNA"/>
</dbReference>
<dbReference type="RefSeq" id="WP_235724687.1">
    <property type="nucleotide sequence ID" value="NZ_JAKGCU010000016.1"/>
</dbReference>
<keyword evidence="4" id="KW-1185">Reference proteome</keyword>
<dbReference type="Proteomes" id="UP001108089">
    <property type="component" value="Unassembled WGS sequence"/>
</dbReference>
<organism evidence="3 4">
    <name type="scientific">Gordonia tangerina</name>
    <dbReference type="NCBI Taxonomy" id="2911060"/>
    <lineage>
        <taxon>Bacteria</taxon>
        <taxon>Bacillati</taxon>
        <taxon>Actinomycetota</taxon>
        <taxon>Actinomycetes</taxon>
        <taxon>Mycobacteriales</taxon>
        <taxon>Gordoniaceae</taxon>
        <taxon>Gordonia</taxon>
    </lineage>
</organism>
<reference evidence="3" key="1">
    <citation type="submission" date="2022-01" db="EMBL/GenBank/DDBJ databases">
        <title>Gordonia xiamenensis sp. nov., isolated from surface seawater in Xiamen.</title>
        <authorList>
            <person name="He Y.F."/>
        </authorList>
    </citation>
    <scope>NUCLEOTIDE SEQUENCE</scope>
    <source>
        <strain evidence="3">GW1C4-4</strain>
    </source>
</reference>
<dbReference type="InterPro" id="IPR001387">
    <property type="entry name" value="Cro/C1-type_HTH"/>
</dbReference>
<accession>A0ABS9DPT9</accession>
<gene>
    <name evidence="3" type="ORF">L1892_16410</name>
</gene>
<proteinExistence type="predicted"/>
<dbReference type="PROSITE" id="PS50943">
    <property type="entry name" value="HTH_CROC1"/>
    <property type="match status" value="1"/>
</dbReference>
<dbReference type="CDD" id="cd00093">
    <property type="entry name" value="HTH_XRE"/>
    <property type="match status" value="1"/>
</dbReference>
<dbReference type="SUPFAM" id="SSF47413">
    <property type="entry name" value="lambda repressor-like DNA-binding domains"/>
    <property type="match status" value="1"/>
</dbReference>
<comment type="caution">
    <text evidence="3">The sequence shown here is derived from an EMBL/GenBank/DDBJ whole genome shotgun (WGS) entry which is preliminary data.</text>
</comment>
<sequence>MTESYWEYLVRITDGASGVAISRAAQVDAGNISRWKSGKTRPSAEAVVKIARVWKRPPVEALVAAGYLTANEAGGTVEIAQSIADLGDDELLTEIRKRMEARHGVEATQESNAPGEEDQDQKSGLDQAQDAAGDLAAGLFSDQPLEVDRQRK</sequence>